<dbReference type="AlphaFoldDB" id="A0A2S4L019"/>
<dbReference type="GO" id="GO:0000175">
    <property type="term" value="F:3'-5'-RNA exonuclease activity"/>
    <property type="evidence" value="ECO:0007669"/>
    <property type="project" value="TreeGrafter"/>
</dbReference>
<evidence type="ECO:0000313" key="2">
    <source>
        <dbReference type="EMBL" id="POR35745.1"/>
    </source>
</evidence>
<evidence type="ECO:0000259" key="1">
    <source>
        <dbReference type="Pfam" id="PF03372"/>
    </source>
</evidence>
<dbReference type="Proteomes" id="UP000237481">
    <property type="component" value="Unassembled WGS sequence"/>
</dbReference>
<dbReference type="OrthoDB" id="276515at2759"/>
<dbReference type="InterPro" id="IPR005135">
    <property type="entry name" value="Endo/exonuclease/phosphatase"/>
</dbReference>
<dbReference type="EMBL" id="PKSG01000413">
    <property type="protein sequence ID" value="POR35745.1"/>
    <property type="molecule type" value="Genomic_DNA"/>
</dbReference>
<dbReference type="SUPFAM" id="SSF56219">
    <property type="entry name" value="DNase I-like"/>
    <property type="match status" value="1"/>
</dbReference>
<protein>
    <recommendedName>
        <fullName evidence="1">Endonuclease/exonuclease/phosphatase domain-containing protein</fullName>
    </recommendedName>
</protein>
<dbReference type="InterPro" id="IPR036691">
    <property type="entry name" value="Endo/exonu/phosph_ase_sf"/>
</dbReference>
<dbReference type="Gene3D" id="3.60.10.10">
    <property type="entry name" value="Endonuclease/exonuclease/phosphatase"/>
    <property type="match status" value="1"/>
</dbReference>
<comment type="caution">
    <text evidence="2">The sequence shown here is derived from an EMBL/GenBank/DDBJ whole genome shotgun (WGS) entry which is preliminary data.</text>
</comment>
<dbReference type="PANTHER" id="PTHR12121">
    <property type="entry name" value="CARBON CATABOLITE REPRESSOR PROTEIN 4"/>
    <property type="match status" value="1"/>
</dbReference>
<keyword evidence="3" id="KW-1185">Reference proteome</keyword>
<name>A0A2S4L019_9HYPO</name>
<dbReference type="STRING" id="94208.A0A2S4L019"/>
<sequence length="368" mass="41331">MASTAFAARRRITRSSREFRLVLVCCLLFCLFLSWCSSSFYSRASIQHSEFDPPRRGVPDAVDMRVNKDQSQEVIAPGPWHSLDAAEHMTSMPLRLVSFNIRYATRRPVLGEQPWSVRCPKLCTQLRFVTAGHQSPFVCLQEALYSQVNDVQAHLGSSWAFVGRGRGEGETDGEFSPVFYRTDIWNCIRSETRWLSPTPEKPSRGWDANLNRIVTMGEFSHRATNTRVVVMSTHFDNIGVVARNNSAKLLTEFAKEWGRGKGTESSAVLIGADFNSTPDEEAYKAMTAPGSGMSDIADLVPESRKYGNHLTYTSFGEPTESPSRIDYLFIREPRTAKIETFGVLANSFDDQIRLSDHRAVVADLDIKV</sequence>
<reference evidence="2 3" key="1">
    <citation type="submission" date="2018-01" db="EMBL/GenBank/DDBJ databases">
        <title>Harnessing the power of phylogenomics to disentangle the directionality and signatures of interkingdom host jumping in the parasitic fungal genus Tolypocladium.</title>
        <authorList>
            <person name="Quandt C.A."/>
            <person name="Patterson W."/>
            <person name="Spatafora J.W."/>
        </authorList>
    </citation>
    <scope>NUCLEOTIDE SEQUENCE [LARGE SCALE GENOMIC DNA]</scope>
    <source>
        <strain evidence="2 3">NRBC 100945</strain>
    </source>
</reference>
<dbReference type="PANTHER" id="PTHR12121:SF36">
    <property type="entry name" value="ENDONUCLEASE_EXONUCLEASE_PHOSPHATASE DOMAIN-CONTAINING PROTEIN"/>
    <property type="match status" value="1"/>
</dbReference>
<dbReference type="Pfam" id="PF03372">
    <property type="entry name" value="Exo_endo_phos"/>
    <property type="match status" value="1"/>
</dbReference>
<feature type="domain" description="Endonuclease/exonuclease/phosphatase" evidence="1">
    <location>
        <begin position="98"/>
        <end position="357"/>
    </location>
</feature>
<dbReference type="InterPro" id="IPR050410">
    <property type="entry name" value="CCR4/nocturin_mRNA_transcr"/>
</dbReference>
<organism evidence="2 3">
    <name type="scientific">Tolypocladium paradoxum</name>
    <dbReference type="NCBI Taxonomy" id="94208"/>
    <lineage>
        <taxon>Eukaryota</taxon>
        <taxon>Fungi</taxon>
        <taxon>Dikarya</taxon>
        <taxon>Ascomycota</taxon>
        <taxon>Pezizomycotina</taxon>
        <taxon>Sordariomycetes</taxon>
        <taxon>Hypocreomycetidae</taxon>
        <taxon>Hypocreales</taxon>
        <taxon>Ophiocordycipitaceae</taxon>
        <taxon>Tolypocladium</taxon>
    </lineage>
</organism>
<accession>A0A2S4L019</accession>
<proteinExistence type="predicted"/>
<evidence type="ECO:0000313" key="3">
    <source>
        <dbReference type="Proteomes" id="UP000237481"/>
    </source>
</evidence>
<gene>
    <name evidence="2" type="ORF">TPAR_04067</name>
</gene>
<dbReference type="CDD" id="cd09083">
    <property type="entry name" value="EEP-1"/>
    <property type="match status" value="1"/>
</dbReference>